<dbReference type="CDD" id="cd00397">
    <property type="entry name" value="DNA_BRE_C"/>
    <property type="match status" value="1"/>
</dbReference>
<dbReference type="Proteomes" id="UP000282323">
    <property type="component" value="Unassembled WGS sequence"/>
</dbReference>
<dbReference type="AlphaFoldDB" id="A0A3N6MFM9"/>
<dbReference type="PROSITE" id="PS51898">
    <property type="entry name" value="TYR_RECOMBINASE"/>
    <property type="match status" value="1"/>
</dbReference>
<accession>A0A3N6MFM9</accession>
<dbReference type="GO" id="GO:0003677">
    <property type="term" value="F:DNA binding"/>
    <property type="evidence" value="ECO:0007669"/>
    <property type="project" value="InterPro"/>
</dbReference>
<evidence type="ECO:0000259" key="2">
    <source>
        <dbReference type="PROSITE" id="PS51898"/>
    </source>
</evidence>
<dbReference type="InterPro" id="IPR011010">
    <property type="entry name" value="DNA_brk_join_enz"/>
</dbReference>
<gene>
    <name evidence="3" type="ORF">EA473_08800</name>
</gene>
<dbReference type="EMBL" id="REGA01000005">
    <property type="protein sequence ID" value="RQG95560.1"/>
    <property type="molecule type" value="Genomic_DNA"/>
</dbReference>
<protein>
    <submittedName>
        <fullName evidence="3">Site-specific integrase</fullName>
    </submittedName>
</protein>
<keyword evidence="4" id="KW-1185">Reference proteome</keyword>
<name>A0A3N6MFM9_NATCH</name>
<dbReference type="Gene3D" id="1.10.443.10">
    <property type="entry name" value="Intergrase catalytic core"/>
    <property type="match status" value="1"/>
</dbReference>
<evidence type="ECO:0000313" key="3">
    <source>
        <dbReference type="EMBL" id="RQG95560.1"/>
    </source>
</evidence>
<dbReference type="SUPFAM" id="SSF56349">
    <property type="entry name" value="DNA breaking-rejoining enzymes"/>
    <property type="match status" value="1"/>
</dbReference>
<organism evidence="3 4">
    <name type="scientific">Natrarchaeobius chitinivorans</name>
    <dbReference type="NCBI Taxonomy" id="1679083"/>
    <lineage>
        <taxon>Archaea</taxon>
        <taxon>Methanobacteriati</taxon>
        <taxon>Methanobacteriota</taxon>
        <taxon>Stenosarchaea group</taxon>
        <taxon>Halobacteria</taxon>
        <taxon>Halobacteriales</taxon>
        <taxon>Natrialbaceae</taxon>
        <taxon>Natrarchaeobius</taxon>
    </lineage>
</organism>
<dbReference type="InterPro" id="IPR013762">
    <property type="entry name" value="Integrase-like_cat_sf"/>
</dbReference>
<dbReference type="GO" id="GO:0006310">
    <property type="term" value="P:DNA recombination"/>
    <property type="evidence" value="ECO:0007669"/>
    <property type="project" value="UniProtKB-KW"/>
</dbReference>
<sequence length="263" mass="29961">MAVFDELDVELRSPQSKLHHLADVNDFYKYLNAVRSVATYNPVADFRESVYSKWTRETPDDRDSRDLPALEAVDIQQVLDAGDGLEDRLLVLATCAWGLRRGEVAALHHSQFVLSDDNPRIDFGENRKNGPGAVTLLYGLETLEHRIEALADREQWNGYLFPSRAADSGHINSDTVTNRFKRLAKDAGVRIHGETPTPQLGRRFWYRTYLDAVQSLASQVETIAEEQGSSDARVVVENYLGEEEARRRRREVMRERLAEAFNN</sequence>
<proteinExistence type="predicted"/>
<feature type="domain" description="Tyr recombinase" evidence="2">
    <location>
        <begin position="65"/>
        <end position="254"/>
    </location>
</feature>
<evidence type="ECO:0000313" key="4">
    <source>
        <dbReference type="Proteomes" id="UP000282323"/>
    </source>
</evidence>
<dbReference type="OrthoDB" id="303624at2157"/>
<keyword evidence="1" id="KW-0233">DNA recombination</keyword>
<evidence type="ECO:0000256" key="1">
    <source>
        <dbReference type="ARBA" id="ARBA00023172"/>
    </source>
</evidence>
<comment type="caution">
    <text evidence="3">The sequence shown here is derived from an EMBL/GenBank/DDBJ whole genome shotgun (WGS) entry which is preliminary data.</text>
</comment>
<dbReference type="InterPro" id="IPR002104">
    <property type="entry name" value="Integrase_catalytic"/>
</dbReference>
<dbReference type="GO" id="GO:0015074">
    <property type="term" value="P:DNA integration"/>
    <property type="evidence" value="ECO:0007669"/>
    <property type="project" value="InterPro"/>
</dbReference>
<reference evidence="3 4" key="1">
    <citation type="submission" date="2018-10" db="EMBL/GenBank/DDBJ databases">
        <title>Natrarchaeobius chitinivorans gen. nov., sp. nov., and Natrarchaeobius haloalkaliphilus sp. nov., alkaliphilic, chitin-utilizing haloarchaea from hypersaline alkaline lakes.</title>
        <authorList>
            <person name="Sorokin D.Y."/>
            <person name="Elcheninov A.G."/>
            <person name="Kostrikina N.A."/>
            <person name="Bale N.J."/>
            <person name="Sinninghe Damste J.S."/>
            <person name="Khijniak T.V."/>
            <person name="Kublanov I.V."/>
            <person name="Toshchakov S.V."/>
        </authorList>
    </citation>
    <scope>NUCLEOTIDE SEQUENCE [LARGE SCALE GENOMIC DNA]</scope>
    <source>
        <strain evidence="3 4">AArcht4T</strain>
    </source>
</reference>